<evidence type="ECO:0000313" key="2">
    <source>
        <dbReference type="EMBL" id="OGG18825.1"/>
    </source>
</evidence>
<feature type="transmembrane region" description="Helical" evidence="1">
    <location>
        <begin position="88"/>
        <end position="109"/>
    </location>
</feature>
<gene>
    <name evidence="2" type="ORF">A3D78_02310</name>
</gene>
<keyword evidence="1" id="KW-0812">Transmembrane</keyword>
<keyword evidence="1" id="KW-0472">Membrane</keyword>
<keyword evidence="1" id="KW-1133">Transmembrane helix</keyword>
<dbReference type="AlphaFoldDB" id="A0A1F6A2C0"/>
<sequence>MRMAVVKTLAYADIFDYPLTLTEINKYLIGFSLKGKKTHRSLITNIKKIPQIKESDGYYFFSGREKIVRERKRKLIESRKKMRIARRIARLLFYLPTIKMIAVTGNLALYNADISDDIDFLIVTQSNRIWLTRFLCVVLLKLLGVNRTPNTPTVSDKICLNMFIDENNLTLPRTEQDLYSAHEIIQAKPILEKAGYKNILQRSNPWVKKFLPNALVIPSESRYTSGEVEGSPRLYRGNLTSVFFNFLEYCANKFQLFYMRSRRTTEVIRDGFLRFHPHDARKRILKSYKNNLNKYRFL</sequence>
<evidence type="ECO:0000313" key="3">
    <source>
        <dbReference type="Proteomes" id="UP000176253"/>
    </source>
</evidence>
<organism evidence="2 3">
    <name type="scientific">Candidatus Gottesmanbacteria bacterium RIFCSPHIGHO2_02_FULL_39_14</name>
    <dbReference type="NCBI Taxonomy" id="1798383"/>
    <lineage>
        <taxon>Bacteria</taxon>
        <taxon>Candidatus Gottesmaniibacteriota</taxon>
    </lineage>
</organism>
<accession>A0A1F6A2C0</accession>
<reference evidence="2 3" key="1">
    <citation type="journal article" date="2016" name="Nat. Commun.">
        <title>Thousands of microbial genomes shed light on interconnected biogeochemical processes in an aquifer system.</title>
        <authorList>
            <person name="Anantharaman K."/>
            <person name="Brown C.T."/>
            <person name="Hug L.A."/>
            <person name="Sharon I."/>
            <person name="Castelle C.J."/>
            <person name="Probst A.J."/>
            <person name="Thomas B.C."/>
            <person name="Singh A."/>
            <person name="Wilkins M.J."/>
            <person name="Karaoz U."/>
            <person name="Brodie E.L."/>
            <person name="Williams K.H."/>
            <person name="Hubbard S.S."/>
            <person name="Banfield J.F."/>
        </authorList>
    </citation>
    <scope>NUCLEOTIDE SEQUENCE [LARGE SCALE GENOMIC DNA]</scope>
</reference>
<proteinExistence type="predicted"/>
<evidence type="ECO:0008006" key="4">
    <source>
        <dbReference type="Google" id="ProtNLM"/>
    </source>
</evidence>
<evidence type="ECO:0000256" key="1">
    <source>
        <dbReference type="SAM" id="Phobius"/>
    </source>
</evidence>
<dbReference type="EMBL" id="MFJM01000014">
    <property type="protein sequence ID" value="OGG18825.1"/>
    <property type="molecule type" value="Genomic_DNA"/>
</dbReference>
<dbReference type="Proteomes" id="UP000176253">
    <property type="component" value="Unassembled WGS sequence"/>
</dbReference>
<name>A0A1F6A2C0_9BACT</name>
<dbReference type="STRING" id="1798383.A3D78_02310"/>
<protein>
    <recommendedName>
        <fullName evidence="4">Polymerase nucleotidyl transferase domain-containing protein</fullName>
    </recommendedName>
</protein>
<comment type="caution">
    <text evidence="2">The sequence shown here is derived from an EMBL/GenBank/DDBJ whole genome shotgun (WGS) entry which is preliminary data.</text>
</comment>